<reference evidence="2 3" key="1">
    <citation type="journal article" date="2018" name="Front. Plant Sci.">
        <title>Red Clover (Trifolium pratense) and Zigzag Clover (T. medium) - A Picture of Genomic Similarities and Differences.</title>
        <authorList>
            <person name="Dluhosova J."/>
            <person name="Istvanek J."/>
            <person name="Nedelnik J."/>
            <person name="Repkova J."/>
        </authorList>
    </citation>
    <scope>NUCLEOTIDE SEQUENCE [LARGE SCALE GENOMIC DNA]</scope>
    <source>
        <strain evidence="3">cv. 10/8</strain>
        <tissue evidence="2">Leaf</tissue>
    </source>
</reference>
<accession>A0A392S7E5</accession>
<feature type="compositionally biased region" description="Acidic residues" evidence="1">
    <location>
        <begin position="34"/>
        <end position="51"/>
    </location>
</feature>
<dbReference type="AlphaFoldDB" id="A0A392S7E5"/>
<feature type="region of interest" description="Disordered" evidence="1">
    <location>
        <begin position="31"/>
        <end position="51"/>
    </location>
</feature>
<organism evidence="2 3">
    <name type="scientific">Trifolium medium</name>
    <dbReference type="NCBI Taxonomy" id="97028"/>
    <lineage>
        <taxon>Eukaryota</taxon>
        <taxon>Viridiplantae</taxon>
        <taxon>Streptophyta</taxon>
        <taxon>Embryophyta</taxon>
        <taxon>Tracheophyta</taxon>
        <taxon>Spermatophyta</taxon>
        <taxon>Magnoliopsida</taxon>
        <taxon>eudicotyledons</taxon>
        <taxon>Gunneridae</taxon>
        <taxon>Pentapetalae</taxon>
        <taxon>rosids</taxon>
        <taxon>fabids</taxon>
        <taxon>Fabales</taxon>
        <taxon>Fabaceae</taxon>
        <taxon>Papilionoideae</taxon>
        <taxon>50 kb inversion clade</taxon>
        <taxon>NPAAA clade</taxon>
        <taxon>Hologalegina</taxon>
        <taxon>IRL clade</taxon>
        <taxon>Trifolieae</taxon>
        <taxon>Trifolium</taxon>
    </lineage>
</organism>
<name>A0A392S7E5_9FABA</name>
<keyword evidence="3" id="KW-1185">Reference proteome</keyword>
<feature type="non-terminal residue" evidence="2">
    <location>
        <position position="64"/>
    </location>
</feature>
<evidence type="ECO:0000313" key="2">
    <source>
        <dbReference type="EMBL" id="MCI44114.1"/>
    </source>
</evidence>
<feature type="non-terminal residue" evidence="2">
    <location>
        <position position="1"/>
    </location>
</feature>
<evidence type="ECO:0000313" key="3">
    <source>
        <dbReference type="Proteomes" id="UP000265520"/>
    </source>
</evidence>
<protein>
    <submittedName>
        <fullName evidence="2">Uncharacterized protein</fullName>
    </submittedName>
</protein>
<proteinExistence type="predicted"/>
<dbReference type="Proteomes" id="UP000265520">
    <property type="component" value="Unassembled WGS sequence"/>
</dbReference>
<sequence>TMVNPNEAQGVAPPAQVVVPPASAQVILPPAGADVDDYDSDYDGSDVDDSDSDYGLHFAEVVPA</sequence>
<comment type="caution">
    <text evidence="2">The sequence shown here is derived from an EMBL/GenBank/DDBJ whole genome shotgun (WGS) entry which is preliminary data.</text>
</comment>
<evidence type="ECO:0000256" key="1">
    <source>
        <dbReference type="SAM" id="MobiDB-lite"/>
    </source>
</evidence>
<dbReference type="EMBL" id="LXQA010326238">
    <property type="protein sequence ID" value="MCI44114.1"/>
    <property type="molecule type" value="Genomic_DNA"/>
</dbReference>